<dbReference type="Gene3D" id="1.25.10.10">
    <property type="entry name" value="Leucine-rich Repeat Variant"/>
    <property type="match status" value="1"/>
</dbReference>
<feature type="region of interest" description="Disordered" evidence="5">
    <location>
        <begin position="727"/>
        <end position="755"/>
    </location>
</feature>
<dbReference type="PROSITE" id="PS50011">
    <property type="entry name" value="PROTEIN_KINASE_DOM"/>
    <property type="match status" value="1"/>
</dbReference>
<dbReference type="InterPro" id="IPR051177">
    <property type="entry name" value="CIK-Related_Protein"/>
</dbReference>
<dbReference type="GO" id="GO:0005524">
    <property type="term" value="F:ATP binding"/>
    <property type="evidence" value="ECO:0007669"/>
    <property type="project" value="InterPro"/>
</dbReference>
<evidence type="ECO:0000256" key="1">
    <source>
        <dbReference type="ARBA" id="ARBA00038349"/>
    </source>
</evidence>
<dbReference type="InterPro" id="IPR016024">
    <property type="entry name" value="ARM-type_fold"/>
</dbReference>
<dbReference type="InterPro" id="IPR011009">
    <property type="entry name" value="Kinase-like_dom_sf"/>
</dbReference>
<dbReference type="Gene3D" id="3.30.200.20">
    <property type="entry name" value="Phosphorylase Kinase, domain 1"/>
    <property type="match status" value="1"/>
</dbReference>
<feature type="domain" description="Protein kinase" evidence="6">
    <location>
        <begin position="1"/>
        <end position="339"/>
    </location>
</feature>
<evidence type="ECO:0000256" key="4">
    <source>
        <dbReference type="ARBA" id="ARBA00056114"/>
    </source>
</evidence>
<dbReference type="SUPFAM" id="SSF48371">
    <property type="entry name" value="ARM repeat"/>
    <property type="match status" value="1"/>
</dbReference>
<reference evidence="7" key="1">
    <citation type="submission" date="2014-07" db="EMBL/GenBank/DDBJ databases">
        <authorList>
            <person name="Martin A.A"/>
            <person name="De Silva N."/>
        </authorList>
    </citation>
    <scope>NUCLEOTIDE SEQUENCE</scope>
</reference>
<dbReference type="AlphaFoldDB" id="A0A0K0F3M7"/>
<reference evidence="8" key="2">
    <citation type="submission" date="2015-08" db="UniProtKB">
        <authorList>
            <consortium name="WormBaseParasite"/>
        </authorList>
    </citation>
    <scope>IDENTIFICATION</scope>
</reference>
<dbReference type="InterPro" id="IPR011989">
    <property type="entry name" value="ARM-like"/>
</dbReference>
<accession>A0A0K0F3M7</accession>
<dbReference type="PANTHER" id="PTHR12984">
    <property type="entry name" value="SCY1-RELATED S/T PROTEIN KINASE-LIKE"/>
    <property type="match status" value="1"/>
</dbReference>
<dbReference type="Proteomes" id="UP000035680">
    <property type="component" value="Unassembled WGS sequence"/>
</dbReference>
<evidence type="ECO:0000256" key="3">
    <source>
        <dbReference type="ARBA" id="ARBA00042347"/>
    </source>
</evidence>
<dbReference type="InterPro" id="IPR000719">
    <property type="entry name" value="Prot_kinase_dom"/>
</dbReference>
<name>A0A0K0F3M7_STRVS</name>
<organism evidence="7 8">
    <name type="scientific">Strongyloides venezuelensis</name>
    <name type="common">Threadworm</name>
    <dbReference type="NCBI Taxonomy" id="75913"/>
    <lineage>
        <taxon>Eukaryota</taxon>
        <taxon>Metazoa</taxon>
        <taxon>Ecdysozoa</taxon>
        <taxon>Nematoda</taxon>
        <taxon>Chromadorea</taxon>
        <taxon>Rhabditida</taxon>
        <taxon>Tylenchina</taxon>
        <taxon>Panagrolaimomorpha</taxon>
        <taxon>Strongyloidoidea</taxon>
        <taxon>Strongyloididae</taxon>
        <taxon>Strongyloides</taxon>
    </lineage>
</organism>
<proteinExistence type="inferred from homology"/>
<comment type="function">
    <text evidence="4">Regulates COPI-mediated retrograde protein traffic at the interface between the Golgi apparatus and the endoplasmic reticulum. Involved in the maintenance of the Golgi apparatus morphology.</text>
</comment>
<evidence type="ECO:0000259" key="6">
    <source>
        <dbReference type="PROSITE" id="PS50011"/>
    </source>
</evidence>
<dbReference type="GO" id="GO:0004672">
    <property type="term" value="F:protein kinase activity"/>
    <property type="evidence" value="ECO:0007669"/>
    <property type="project" value="InterPro"/>
</dbReference>
<dbReference type="SUPFAM" id="SSF56112">
    <property type="entry name" value="Protein kinase-like (PK-like)"/>
    <property type="match status" value="1"/>
</dbReference>
<feature type="compositionally biased region" description="Basic and acidic residues" evidence="5">
    <location>
        <begin position="727"/>
        <end position="740"/>
    </location>
</feature>
<dbReference type="STRING" id="75913.A0A0K0F3M7"/>
<evidence type="ECO:0000256" key="2">
    <source>
        <dbReference type="ARBA" id="ARBA00040972"/>
    </source>
</evidence>
<sequence>MLSSFFSRDPKSSFPWDISSKCCSTNNGLQISSTFKKSDNLQKGTCFSTSQINGNELKTQIQKLKTLKHPNILSYYDSLETNDSVYLITEECKPLHQYISDSNLSGIHLEMFTSWGMYQILNLLKFLHVDAKINHSSIRRNIYVTPAGDWKLAGFEASQSFSSAKIDLSPFGIILWEVFNGFNDGISSPKAPGKMPEKLHSVYKKMASPQTSKVSALEILNECKGQSGFLRNNFVKTLLFLEEYQLKENAEKAAFFNGLIDNLELFPADIAKYKILPRLIQYYEFGDAGVHILSPLFKIGTLLDKEEYQKMIVPCIAKLFASPDRSIRVRLLEKVEEFAPHMQSNDINDKIYANLTSGFNDHSPAIREMTVKAIVYFADKLNYNNLNVDLMKYLARIQGTDENAGARTNTTICLGKIACYIDPSQRQKILLSAFTRALKDPFPPNRIAGILAMSATQQFYSLSEVANRILPALGPVTFDSEKQVRDQAFKSLKGFIDKLEKVSENSELLEEMESQVKAGGKGGMLSGEKLPAWAGWAFKSLSEKLYKGPIQQSTPSPKMVETKKEDKSLNPINISVKKEIKIQPKTKIVSDGWDDEEDDVLKDIEDTDNTSSANGWDCGDDEILESIDDVKPVVSKEKSKPLTNVGGFNEDDFFADAMERPIKKVGAKSNALKLGFKKSGQSMKKLTIDDEINSIFESDNVKMTSSTASNDELETREMIKERRRAEIAARNEKKKAELAAKRAAKLNSNNDNSST</sequence>
<dbReference type="PANTHER" id="PTHR12984:SF3">
    <property type="entry name" value="N-TERMINAL KINASE-LIKE PROTEIN"/>
    <property type="match status" value="1"/>
</dbReference>
<evidence type="ECO:0000313" key="8">
    <source>
        <dbReference type="WBParaSite" id="SVE_0341100.1"/>
    </source>
</evidence>
<comment type="similarity">
    <text evidence="1">Belongs to the protein kinase superfamily.</text>
</comment>
<evidence type="ECO:0000313" key="7">
    <source>
        <dbReference type="Proteomes" id="UP000035680"/>
    </source>
</evidence>
<evidence type="ECO:0000256" key="5">
    <source>
        <dbReference type="SAM" id="MobiDB-lite"/>
    </source>
</evidence>
<keyword evidence="7" id="KW-1185">Reference proteome</keyword>
<dbReference type="Gene3D" id="1.10.510.10">
    <property type="entry name" value="Transferase(Phosphotransferase) domain 1"/>
    <property type="match status" value="1"/>
</dbReference>
<dbReference type="Pfam" id="PF00069">
    <property type="entry name" value="Pkinase"/>
    <property type="match status" value="1"/>
</dbReference>
<protein>
    <recommendedName>
        <fullName evidence="2">N-terminal kinase-like protein</fullName>
    </recommendedName>
    <alternativeName>
        <fullName evidence="3">SCY1-like protein 1</fullName>
    </alternativeName>
</protein>
<dbReference type="WBParaSite" id="SVE_0341100.1">
    <property type="protein sequence ID" value="SVE_0341100.1"/>
    <property type="gene ID" value="SVE_0341100"/>
</dbReference>